<keyword evidence="8" id="KW-0812">Transmembrane</keyword>
<keyword evidence="8" id="KW-1133">Transmembrane helix</keyword>
<dbReference type="InterPro" id="IPR039980">
    <property type="entry name" value="MADD"/>
</dbReference>
<dbReference type="GO" id="GO:0005886">
    <property type="term" value="C:plasma membrane"/>
    <property type="evidence" value="ECO:0007669"/>
    <property type="project" value="UniProtKB-SubCell"/>
</dbReference>
<organism evidence="10">
    <name type="scientific">Gongylonema pulchrum</name>
    <dbReference type="NCBI Taxonomy" id="637853"/>
    <lineage>
        <taxon>Eukaryota</taxon>
        <taxon>Metazoa</taxon>
        <taxon>Ecdysozoa</taxon>
        <taxon>Nematoda</taxon>
        <taxon>Chromadorea</taxon>
        <taxon>Rhabditida</taxon>
        <taxon>Spirurina</taxon>
        <taxon>Spiruromorpha</taxon>
        <taxon>Spiruroidea</taxon>
        <taxon>Gongylonematidae</taxon>
        <taxon>Gongylonema</taxon>
    </lineage>
</organism>
<dbReference type="InterPro" id="IPR001194">
    <property type="entry name" value="cDENN_dom"/>
</dbReference>
<dbReference type="GO" id="GO:0005829">
    <property type="term" value="C:cytosol"/>
    <property type="evidence" value="ECO:0007669"/>
    <property type="project" value="TreeGrafter"/>
</dbReference>
<protein>
    <recommendedName>
        <fullName evidence="4">MAP kinase-activating death domain protein</fullName>
    </recommendedName>
</protein>
<dbReference type="GO" id="GO:0006915">
    <property type="term" value="P:apoptotic process"/>
    <property type="evidence" value="ECO:0007669"/>
    <property type="project" value="UniProtKB-KW"/>
</dbReference>
<keyword evidence="8" id="KW-0472">Membrane</keyword>
<dbReference type="InterPro" id="IPR037516">
    <property type="entry name" value="Tripartite_DENN"/>
</dbReference>
<evidence type="ECO:0000256" key="2">
    <source>
        <dbReference type="ARBA" id="ARBA00004496"/>
    </source>
</evidence>
<dbReference type="Gene3D" id="3.40.50.11500">
    <property type="match status" value="1"/>
</dbReference>
<evidence type="ECO:0000259" key="9">
    <source>
        <dbReference type="PROSITE" id="PS50211"/>
    </source>
</evidence>
<feature type="transmembrane region" description="Helical" evidence="8">
    <location>
        <begin position="6"/>
        <end position="27"/>
    </location>
</feature>
<dbReference type="PANTHER" id="PTHR13008">
    <property type="entry name" value="MAP-KINASE ACTIVATING DEATH DOMAIN PROTEIN MADD /DENN/AEX-3 C.ELEGANS"/>
    <property type="match status" value="1"/>
</dbReference>
<dbReference type="InterPro" id="IPR043153">
    <property type="entry name" value="DENN_C"/>
</dbReference>
<dbReference type="GO" id="GO:0005085">
    <property type="term" value="F:guanyl-nucleotide exchange factor activity"/>
    <property type="evidence" value="ECO:0007669"/>
    <property type="project" value="TreeGrafter"/>
</dbReference>
<dbReference type="WBParaSite" id="GPUH_0000567301-mRNA-1">
    <property type="protein sequence ID" value="GPUH_0000567301-mRNA-1"/>
    <property type="gene ID" value="GPUH_0000567301"/>
</dbReference>
<evidence type="ECO:0000256" key="1">
    <source>
        <dbReference type="ARBA" id="ARBA00004236"/>
    </source>
</evidence>
<evidence type="ECO:0000256" key="8">
    <source>
        <dbReference type="SAM" id="Phobius"/>
    </source>
</evidence>
<dbReference type="SMART" id="SM00801">
    <property type="entry name" value="dDENN"/>
    <property type="match status" value="1"/>
</dbReference>
<dbReference type="InterPro" id="IPR005112">
    <property type="entry name" value="dDENN_dom"/>
</dbReference>
<dbReference type="PROSITE" id="PS50211">
    <property type="entry name" value="DENN"/>
    <property type="match status" value="1"/>
</dbReference>
<name>A0A183DAC4_9BILA</name>
<evidence type="ECO:0000256" key="6">
    <source>
        <dbReference type="ARBA" id="ARBA00022490"/>
    </source>
</evidence>
<proteinExistence type="inferred from homology"/>
<evidence type="ECO:0000313" key="10">
    <source>
        <dbReference type="WBParaSite" id="GPUH_0000567301-mRNA-1"/>
    </source>
</evidence>
<evidence type="ECO:0000256" key="3">
    <source>
        <dbReference type="ARBA" id="ARBA00005978"/>
    </source>
</evidence>
<dbReference type="AlphaFoldDB" id="A0A183DAC4"/>
<keyword evidence="7" id="KW-0053">Apoptosis</keyword>
<dbReference type="GO" id="GO:0032483">
    <property type="term" value="P:regulation of Rab protein signal transduction"/>
    <property type="evidence" value="ECO:0007669"/>
    <property type="project" value="TreeGrafter"/>
</dbReference>
<comment type="similarity">
    <text evidence="3">Belongs to the MADD family.</text>
</comment>
<keyword evidence="5" id="KW-1003">Cell membrane</keyword>
<evidence type="ECO:0000256" key="7">
    <source>
        <dbReference type="ARBA" id="ARBA00022703"/>
    </source>
</evidence>
<dbReference type="Pfam" id="PF02141">
    <property type="entry name" value="DENN"/>
    <property type="match status" value="1"/>
</dbReference>
<dbReference type="GO" id="GO:0042981">
    <property type="term" value="P:regulation of apoptotic process"/>
    <property type="evidence" value="ECO:0007669"/>
    <property type="project" value="TreeGrafter"/>
</dbReference>
<keyword evidence="6" id="KW-0963">Cytoplasm</keyword>
<comment type="subcellular location">
    <subcellularLocation>
        <location evidence="1">Cell membrane</location>
    </subcellularLocation>
    <subcellularLocation>
        <location evidence="2">Cytoplasm</location>
    </subcellularLocation>
</comment>
<reference evidence="10" key="1">
    <citation type="submission" date="2016-06" db="UniProtKB">
        <authorList>
            <consortium name="WormBaseParasite"/>
        </authorList>
    </citation>
    <scope>IDENTIFICATION</scope>
</reference>
<feature type="domain" description="UDENN" evidence="9">
    <location>
        <begin position="1"/>
        <end position="195"/>
    </location>
</feature>
<evidence type="ECO:0000256" key="5">
    <source>
        <dbReference type="ARBA" id="ARBA00022475"/>
    </source>
</evidence>
<sequence>LQSRNYNAVSMCVLAMVALMYPLEYMFPVIPLLPSFMPSAEQLLYAPTPFVIGLPASFFAHKAIDIPSDVIVVDLDTNQLLIPEGTTIPDIPEPDCTELKNSLRRSLGKLLLNAPEREQDNDENIASTYTLDSDVVDIAVRVAMIRFFNSANIFANFSEHTRTLRLYPRPVVALQTESFLRSRPQVTQFISELCK</sequence>
<dbReference type="PANTHER" id="PTHR13008:SF7">
    <property type="entry name" value="MAP KINASE-ACTIVATING DEATH DOMAIN PROTEIN"/>
    <property type="match status" value="1"/>
</dbReference>
<evidence type="ECO:0000256" key="4">
    <source>
        <dbReference type="ARBA" id="ARBA00017868"/>
    </source>
</evidence>
<accession>A0A183DAC4</accession>